<evidence type="ECO:0000256" key="1">
    <source>
        <dbReference type="SAM" id="MobiDB-lite"/>
    </source>
</evidence>
<dbReference type="Proteomes" id="UP000092666">
    <property type="component" value="Unassembled WGS sequence"/>
</dbReference>
<sequence length="432" mass="46594">MSTSLAPPPALSKLSHPALFSNGLATPPLTPLSPTAHSHLPPAAGVATHPHKRSQSAVKVKAASPASAAASNSATRPPGTETPKMPPPVPSYALLRSNHALALRYVIAKLRWDQVTGQYIPGQDADWNHDHVIAKLEKELRGVEAAQKGLDKFSSICYAPTADPKPHGPKTREEDEEAEKVEIELQRMADAKLNEQYPFLKQLFIGPMTKQQARNDKLLREQLREGDWEDVSLLLPSENLRNFLAKQQKRAAPAAASVAGGAQKKSYEQVRYEKEKAKVAAYLQANPTPALLAFANAANSGANANRKVSVAATAGPDASKKRIGPLTKEEWHATLPVYGPPTKGEAMLPLQRAQRAQVIRLLQKPWDQYNERAAGAIEALAELAKERFEEEKKAKVESEAVKAKGTNNAIPEAGAKKAENTTAAAAAVEPKA</sequence>
<accession>A0A1B9GLX1</accession>
<organism evidence="2 3">
    <name type="scientific">Kwoniella heveanensis BCC8398</name>
    <dbReference type="NCBI Taxonomy" id="1296120"/>
    <lineage>
        <taxon>Eukaryota</taxon>
        <taxon>Fungi</taxon>
        <taxon>Dikarya</taxon>
        <taxon>Basidiomycota</taxon>
        <taxon>Agaricomycotina</taxon>
        <taxon>Tremellomycetes</taxon>
        <taxon>Tremellales</taxon>
        <taxon>Cryptococcaceae</taxon>
        <taxon>Kwoniella</taxon>
    </lineage>
</organism>
<protein>
    <submittedName>
        <fullName evidence="2">Uncharacterized protein</fullName>
    </submittedName>
</protein>
<evidence type="ECO:0000313" key="2">
    <source>
        <dbReference type="EMBL" id="OCF32089.1"/>
    </source>
</evidence>
<feature type="compositionally biased region" description="Pro residues" evidence="1">
    <location>
        <begin position="1"/>
        <end position="10"/>
    </location>
</feature>
<proteinExistence type="predicted"/>
<gene>
    <name evidence="2" type="ORF">I316_06245</name>
</gene>
<feature type="compositionally biased region" description="Low complexity" evidence="1">
    <location>
        <begin position="24"/>
        <end position="36"/>
    </location>
</feature>
<reference evidence="3" key="2">
    <citation type="submission" date="2013-12" db="EMBL/GenBank/DDBJ databases">
        <title>Evolution of pathogenesis and genome organization in the Tremellales.</title>
        <authorList>
            <person name="Cuomo C."/>
            <person name="Litvintseva A."/>
            <person name="Heitman J."/>
            <person name="Chen Y."/>
            <person name="Sun S."/>
            <person name="Springer D."/>
            <person name="Dromer F."/>
            <person name="Young S."/>
            <person name="Zeng Q."/>
            <person name="Chapman S."/>
            <person name="Gujja S."/>
            <person name="Saif S."/>
            <person name="Birren B."/>
        </authorList>
    </citation>
    <scope>NUCLEOTIDE SEQUENCE [LARGE SCALE GENOMIC DNA]</scope>
    <source>
        <strain evidence="3">BCC8398</strain>
    </source>
</reference>
<feature type="region of interest" description="Disordered" evidence="1">
    <location>
        <begin position="1"/>
        <end position="90"/>
    </location>
</feature>
<name>A0A1B9GLX1_9TREE</name>
<feature type="compositionally biased region" description="Low complexity" evidence="1">
    <location>
        <begin position="420"/>
        <end position="432"/>
    </location>
</feature>
<feature type="region of interest" description="Disordered" evidence="1">
    <location>
        <begin position="399"/>
        <end position="432"/>
    </location>
</feature>
<feature type="compositionally biased region" description="Low complexity" evidence="1">
    <location>
        <begin position="55"/>
        <end position="83"/>
    </location>
</feature>
<dbReference type="EMBL" id="KV700130">
    <property type="protein sequence ID" value="OCF32089.1"/>
    <property type="molecule type" value="Genomic_DNA"/>
</dbReference>
<evidence type="ECO:0000313" key="3">
    <source>
        <dbReference type="Proteomes" id="UP000092666"/>
    </source>
</evidence>
<reference evidence="2 3" key="1">
    <citation type="submission" date="2013-07" db="EMBL/GenBank/DDBJ databases">
        <title>The Genome Sequence of Cryptococcus heveanensis BCC8398.</title>
        <authorList>
            <consortium name="The Broad Institute Genome Sequencing Platform"/>
            <person name="Cuomo C."/>
            <person name="Litvintseva A."/>
            <person name="Chen Y."/>
            <person name="Heitman J."/>
            <person name="Sun S."/>
            <person name="Springer D."/>
            <person name="Dromer F."/>
            <person name="Young S.K."/>
            <person name="Zeng Q."/>
            <person name="Gargeya S."/>
            <person name="Fitzgerald M."/>
            <person name="Abouelleil A."/>
            <person name="Alvarado L."/>
            <person name="Berlin A.M."/>
            <person name="Chapman S.B."/>
            <person name="Dewar J."/>
            <person name="Goldberg J."/>
            <person name="Griggs A."/>
            <person name="Gujja S."/>
            <person name="Hansen M."/>
            <person name="Howarth C."/>
            <person name="Imamovic A."/>
            <person name="Larimer J."/>
            <person name="McCowan C."/>
            <person name="Murphy C."/>
            <person name="Pearson M."/>
            <person name="Priest M."/>
            <person name="Roberts A."/>
            <person name="Saif S."/>
            <person name="Shea T."/>
            <person name="Sykes S."/>
            <person name="Wortman J."/>
            <person name="Nusbaum C."/>
            <person name="Birren B."/>
        </authorList>
    </citation>
    <scope>NUCLEOTIDE SEQUENCE [LARGE SCALE GENOMIC DNA]</scope>
    <source>
        <strain evidence="2 3">BCC8398</strain>
    </source>
</reference>
<keyword evidence="3" id="KW-1185">Reference proteome</keyword>
<dbReference type="OrthoDB" id="2571873at2759"/>
<dbReference type="AlphaFoldDB" id="A0A1B9GLX1"/>